<dbReference type="GO" id="GO:0005524">
    <property type="term" value="F:ATP binding"/>
    <property type="evidence" value="ECO:0007669"/>
    <property type="project" value="UniProtKB-UniRule"/>
</dbReference>
<keyword evidence="9 19" id="KW-0418">Kinase</keyword>
<comment type="catalytic activity">
    <reaction evidence="12">
        <text>L-seryl-[protein] + ATP = O-phospho-L-seryl-[protein] + ADP + H(+)</text>
        <dbReference type="Rhea" id="RHEA:17989"/>
        <dbReference type="Rhea" id="RHEA-COMP:9863"/>
        <dbReference type="Rhea" id="RHEA-COMP:11604"/>
        <dbReference type="ChEBI" id="CHEBI:15378"/>
        <dbReference type="ChEBI" id="CHEBI:29999"/>
        <dbReference type="ChEBI" id="CHEBI:30616"/>
        <dbReference type="ChEBI" id="CHEBI:83421"/>
        <dbReference type="ChEBI" id="CHEBI:456216"/>
        <dbReference type="EC" id="2.7.11.1"/>
    </reaction>
</comment>
<dbReference type="PANTHER" id="PTHR24351">
    <property type="entry name" value="RIBOSOMAL PROTEIN S6 KINASE"/>
    <property type="match status" value="1"/>
</dbReference>
<dbReference type="PROSITE" id="PS00107">
    <property type="entry name" value="PROTEIN_KINASE_ATP"/>
    <property type="match status" value="2"/>
</dbReference>
<evidence type="ECO:0000256" key="12">
    <source>
        <dbReference type="ARBA" id="ARBA00048679"/>
    </source>
</evidence>
<dbReference type="FunFam" id="1.10.510.10:FF:000109">
    <property type="entry name" value="Ribosomal protein S6 kinase"/>
    <property type="match status" value="1"/>
</dbReference>
<keyword evidence="5" id="KW-0597">Phosphoprotein</keyword>
<feature type="binding site" evidence="14 15">
    <location>
        <position position="527"/>
    </location>
    <ligand>
        <name>ATP</name>
        <dbReference type="ChEBI" id="CHEBI:30616"/>
    </ligand>
</feature>
<dbReference type="InterPro" id="IPR017441">
    <property type="entry name" value="Protein_kinase_ATP_BS"/>
</dbReference>
<evidence type="ECO:0000256" key="3">
    <source>
        <dbReference type="ARBA" id="ARBA00012513"/>
    </source>
</evidence>
<comment type="cofactor">
    <cofactor evidence="1">
        <name>Mg(2+)</name>
        <dbReference type="ChEBI" id="CHEBI:18420"/>
    </cofactor>
</comment>
<feature type="active site" description="Proton acceptor" evidence="13">
    <location>
        <position position="616"/>
    </location>
</feature>
<evidence type="ECO:0000256" key="16">
    <source>
        <dbReference type="SAM" id="MobiDB-lite"/>
    </source>
</evidence>
<dbReference type="GO" id="GO:0035556">
    <property type="term" value="P:intracellular signal transduction"/>
    <property type="evidence" value="ECO:0007669"/>
    <property type="project" value="InterPro"/>
</dbReference>
<dbReference type="Proteomes" id="UP000031036">
    <property type="component" value="Unassembled WGS sequence"/>
</dbReference>
<reference evidence="19 20" key="1">
    <citation type="submission" date="2014-11" db="EMBL/GenBank/DDBJ databases">
        <title>Genetic blueprint of the zoonotic pathogen Toxocara canis.</title>
        <authorList>
            <person name="Zhu X.-Q."/>
            <person name="Korhonen P.K."/>
            <person name="Cai H."/>
            <person name="Young N.D."/>
            <person name="Nejsum P."/>
            <person name="von Samson-Himmelstjerna G."/>
            <person name="Boag P.R."/>
            <person name="Tan P."/>
            <person name="Li Q."/>
            <person name="Min J."/>
            <person name="Yang Y."/>
            <person name="Wang X."/>
            <person name="Fang X."/>
            <person name="Hall R.S."/>
            <person name="Hofmann A."/>
            <person name="Sternberg P.W."/>
            <person name="Jex A.R."/>
            <person name="Gasser R.B."/>
        </authorList>
    </citation>
    <scope>NUCLEOTIDE SEQUENCE [LARGE SCALE GENOMIC DNA]</scope>
    <source>
        <strain evidence="19">PN_DK_2014</strain>
    </source>
</reference>
<evidence type="ECO:0000259" key="17">
    <source>
        <dbReference type="PROSITE" id="PS50011"/>
    </source>
</evidence>
<dbReference type="EC" id="2.7.11.1" evidence="3"/>
<evidence type="ECO:0000256" key="11">
    <source>
        <dbReference type="ARBA" id="ARBA00047899"/>
    </source>
</evidence>
<dbReference type="Gene3D" id="1.10.510.10">
    <property type="entry name" value="Transferase(Phosphotransferase) domain 1"/>
    <property type="match status" value="2"/>
</dbReference>
<feature type="compositionally biased region" description="Polar residues" evidence="16">
    <location>
        <begin position="853"/>
        <end position="865"/>
    </location>
</feature>
<feature type="region of interest" description="Disordered" evidence="16">
    <location>
        <begin position="100"/>
        <end position="123"/>
    </location>
</feature>
<dbReference type="GO" id="GO:0106310">
    <property type="term" value="F:protein serine kinase activity"/>
    <property type="evidence" value="ECO:0007669"/>
    <property type="project" value="RHEA"/>
</dbReference>
<dbReference type="PROSITE" id="PS50011">
    <property type="entry name" value="PROTEIN_KINASE_DOM"/>
    <property type="match status" value="2"/>
</dbReference>
<evidence type="ECO:0000256" key="1">
    <source>
        <dbReference type="ARBA" id="ARBA00001946"/>
    </source>
</evidence>
<evidence type="ECO:0000256" key="5">
    <source>
        <dbReference type="ARBA" id="ARBA00022553"/>
    </source>
</evidence>
<keyword evidence="7" id="KW-0677">Repeat</keyword>
<protein>
    <recommendedName>
        <fullName evidence="3">non-specific serine/threonine protein kinase</fullName>
        <ecNumber evidence="3">2.7.11.1</ecNumber>
    </recommendedName>
</protein>
<feature type="binding site" evidence="14 15">
    <location>
        <position position="165"/>
    </location>
    <ligand>
        <name>ATP</name>
        <dbReference type="ChEBI" id="CHEBI:30616"/>
    </ligand>
</feature>
<comment type="caution">
    <text evidence="19">The sequence shown here is derived from an EMBL/GenBank/DDBJ whole genome shotgun (WGS) entry which is preliminary data.</text>
</comment>
<comment type="similarity">
    <text evidence="2">Belongs to the protein kinase superfamily. AGC Ser/Thr protein kinase family. S6 kinase subfamily.</text>
</comment>
<proteinExistence type="inferred from homology"/>
<evidence type="ECO:0000256" key="15">
    <source>
        <dbReference type="PROSITE-ProRule" id="PRU10141"/>
    </source>
</evidence>
<evidence type="ECO:0000256" key="4">
    <source>
        <dbReference type="ARBA" id="ARBA00022527"/>
    </source>
</evidence>
<evidence type="ECO:0000256" key="14">
    <source>
        <dbReference type="PIRSR" id="PIRSR000606-51"/>
    </source>
</evidence>
<dbReference type="AlphaFoldDB" id="A0A0B2VC69"/>
<dbReference type="PROSITE" id="PS00108">
    <property type="entry name" value="PROTEIN_KINASE_ST"/>
    <property type="match status" value="2"/>
</dbReference>
<comment type="catalytic activity">
    <reaction evidence="11">
        <text>L-threonyl-[protein] + ATP = O-phospho-L-threonyl-[protein] + ADP + H(+)</text>
        <dbReference type="Rhea" id="RHEA:46608"/>
        <dbReference type="Rhea" id="RHEA-COMP:11060"/>
        <dbReference type="Rhea" id="RHEA-COMP:11605"/>
        <dbReference type="ChEBI" id="CHEBI:15378"/>
        <dbReference type="ChEBI" id="CHEBI:30013"/>
        <dbReference type="ChEBI" id="CHEBI:30616"/>
        <dbReference type="ChEBI" id="CHEBI:61977"/>
        <dbReference type="ChEBI" id="CHEBI:456216"/>
        <dbReference type="EC" id="2.7.11.1"/>
    </reaction>
</comment>
<evidence type="ECO:0000313" key="19">
    <source>
        <dbReference type="EMBL" id="KHN79098.1"/>
    </source>
</evidence>
<feature type="active site" description="Proton acceptor" evidence="13">
    <location>
        <position position="261"/>
    </location>
</feature>
<dbReference type="SUPFAM" id="SSF56112">
    <property type="entry name" value="Protein kinase-like (PK-like)"/>
    <property type="match status" value="2"/>
</dbReference>
<accession>A0A0B2VC69</accession>
<keyword evidence="8 14" id="KW-0547">Nucleotide-binding</keyword>
<dbReference type="OMA" id="HEEHTSI"/>
<feature type="compositionally biased region" description="Low complexity" evidence="16">
    <location>
        <begin position="106"/>
        <end position="120"/>
    </location>
</feature>
<dbReference type="SMART" id="SM00220">
    <property type="entry name" value="S_TKc"/>
    <property type="match status" value="2"/>
</dbReference>
<feature type="region of interest" description="Disordered" evidence="16">
    <location>
        <begin position="817"/>
        <end position="887"/>
    </location>
</feature>
<feature type="binding site" evidence="14">
    <location>
        <begin position="139"/>
        <end position="147"/>
    </location>
    <ligand>
        <name>ATP</name>
        <dbReference type="ChEBI" id="CHEBI:30616"/>
    </ligand>
</feature>
<sequence length="887" mass="99019">MPDVPYTGLGSEAGGVGKLAEAEASMEKARACGTFVFFNQPRYARSDERPSKVGQLGLFSTITTVYIESLTNGFPRKAFVKCVAPLSLWKKTLRVASRDSGETRMSRNSISSSTSNSVESDLSEEERVSMENFALIKVLGKGAYGKVFLARKVGGRDHGTIYAMKVLRKSRVITKAKTLEHTMAERHVLERLKGLPFLVNLVYAFQSDSKLHIVMEFVKGGELFTHLCSRGSFDIASAKFFIAELVVAIDSVHKRNVVYRDLKLENILLDEDGHVKLTDFGLSKELSDEDLHRANSYCGTIEYMAPEVVDRTEDGYDETVDWWSLGVIAFELLTGCSPFTVDGHSNNSRDIARRILTKKVPFPKNFDPLAMDFVGRLLEKSPKRRLGKRGVQEIKQHPFLADIDWAKCENKQLSPPVVPKVSNDVDVTNFAAEFTNQLPVYSPADTPANAFNLFRGYSFIAPSVIFANNNIIGEECLAEDFQALVSVSPFFSKYKLDRTEAGFLGRGSFSVCRKCERLSDGAPFAVKIVSQRFQAQATREASILEIVSGHPNIVRLIDVISDNLHIYLVLELLEGGELLSRIKKMETFTEGQAGNIMRQLVSAVSYLHSKSVVHRDLKPENILFESTDPQAKLRLVDFGFARLLPSATEHLTTPCFTLHYAAPEVLEKDDQLPQYNEQCDLWSLGVILFTMLSGNVPFHARTKHESATDIMSRIRSAQFSFDAPQWRGISTEAMALITSLLTVDPKKRISLEELQRHPWLLNTAAHNETPLQTPTTLMNSHATETFNETLNAFLNANRDGFHLMEVAAAPLLVKRRGMKRKSASERPTGLDPSKKCPPSRQQLESVPEADTSAEMSRPSTLTLDPSTPLMDYRTPKPSTIRDTRDSL</sequence>
<dbReference type="Pfam" id="PF00069">
    <property type="entry name" value="Pkinase"/>
    <property type="match status" value="2"/>
</dbReference>
<dbReference type="InterPro" id="IPR011009">
    <property type="entry name" value="Kinase-like_dom_sf"/>
</dbReference>
<evidence type="ECO:0000256" key="13">
    <source>
        <dbReference type="PIRSR" id="PIRSR000606-50"/>
    </source>
</evidence>
<evidence type="ECO:0000256" key="8">
    <source>
        <dbReference type="ARBA" id="ARBA00022741"/>
    </source>
</evidence>
<dbReference type="FunFam" id="1.10.510.10:FF:000157">
    <property type="entry name" value="Ribosomal protein S6 kinase"/>
    <property type="match status" value="1"/>
</dbReference>
<keyword evidence="10 14" id="KW-0067">ATP-binding</keyword>
<evidence type="ECO:0000256" key="9">
    <source>
        <dbReference type="ARBA" id="ARBA00022777"/>
    </source>
</evidence>
<dbReference type="InterPro" id="IPR000961">
    <property type="entry name" value="AGC-kinase_C"/>
</dbReference>
<dbReference type="InterPro" id="IPR017892">
    <property type="entry name" value="Pkinase_C"/>
</dbReference>
<dbReference type="GO" id="GO:0000287">
    <property type="term" value="F:magnesium ion binding"/>
    <property type="evidence" value="ECO:0007669"/>
    <property type="project" value="InterPro"/>
</dbReference>
<evidence type="ECO:0000313" key="20">
    <source>
        <dbReference type="Proteomes" id="UP000031036"/>
    </source>
</evidence>
<dbReference type="GO" id="GO:0004674">
    <property type="term" value="F:protein serine/threonine kinase activity"/>
    <property type="evidence" value="ECO:0007669"/>
    <property type="project" value="UniProtKB-KW"/>
</dbReference>
<feature type="domain" description="Protein kinase" evidence="17">
    <location>
        <begin position="498"/>
        <end position="760"/>
    </location>
</feature>
<evidence type="ECO:0000256" key="2">
    <source>
        <dbReference type="ARBA" id="ARBA00009804"/>
    </source>
</evidence>
<dbReference type="Gene3D" id="3.30.200.20">
    <property type="entry name" value="Phosphorylase Kinase, domain 1"/>
    <property type="match status" value="2"/>
</dbReference>
<keyword evidence="6" id="KW-0808">Transferase</keyword>
<feature type="domain" description="AGC-kinase C-terminal" evidence="18">
    <location>
        <begin position="401"/>
        <end position="469"/>
    </location>
</feature>
<evidence type="ECO:0000259" key="18">
    <source>
        <dbReference type="PROSITE" id="PS51285"/>
    </source>
</evidence>
<dbReference type="OrthoDB" id="6764942at2759"/>
<dbReference type="InterPro" id="IPR016239">
    <property type="entry name" value="Ribosomal_S6_kinase_II"/>
</dbReference>
<keyword evidence="20" id="KW-1185">Reference proteome</keyword>
<dbReference type="STRING" id="6265.A0A0B2VC69"/>
<dbReference type="SMART" id="SM00133">
    <property type="entry name" value="S_TK_X"/>
    <property type="match status" value="1"/>
</dbReference>
<dbReference type="PROSITE" id="PS51285">
    <property type="entry name" value="AGC_KINASE_CTER"/>
    <property type="match status" value="1"/>
</dbReference>
<gene>
    <name evidence="19" type="primary">rskn-2</name>
    <name evidence="19" type="ORF">Tcan_11162</name>
</gene>
<evidence type="ECO:0000256" key="7">
    <source>
        <dbReference type="ARBA" id="ARBA00022737"/>
    </source>
</evidence>
<evidence type="ECO:0000256" key="6">
    <source>
        <dbReference type="ARBA" id="ARBA00022679"/>
    </source>
</evidence>
<dbReference type="Pfam" id="PF00433">
    <property type="entry name" value="Pkinase_C"/>
    <property type="match status" value="1"/>
</dbReference>
<feature type="domain" description="Protein kinase" evidence="17">
    <location>
        <begin position="133"/>
        <end position="400"/>
    </location>
</feature>
<evidence type="ECO:0000256" key="10">
    <source>
        <dbReference type="ARBA" id="ARBA00022840"/>
    </source>
</evidence>
<feature type="binding site" evidence="14">
    <location>
        <begin position="504"/>
        <end position="512"/>
    </location>
    <ligand>
        <name>ATP</name>
        <dbReference type="ChEBI" id="CHEBI:30616"/>
    </ligand>
</feature>
<dbReference type="FunFam" id="3.30.200.20:FF:000686">
    <property type="entry name" value="Ribosomal protein S6 kinase"/>
    <property type="match status" value="1"/>
</dbReference>
<dbReference type="InterPro" id="IPR000719">
    <property type="entry name" value="Prot_kinase_dom"/>
</dbReference>
<name>A0A0B2VC69_TOXCA</name>
<organism evidence="19 20">
    <name type="scientific">Toxocara canis</name>
    <name type="common">Canine roundworm</name>
    <dbReference type="NCBI Taxonomy" id="6265"/>
    <lineage>
        <taxon>Eukaryota</taxon>
        <taxon>Metazoa</taxon>
        <taxon>Ecdysozoa</taxon>
        <taxon>Nematoda</taxon>
        <taxon>Chromadorea</taxon>
        <taxon>Rhabditida</taxon>
        <taxon>Spirurina</taxon>
        <taxon>Ascaridomorpha</taxon>
        <taxon>Ascaridoidea</taxon>
        <taxon>Toxocaridae</taxon>
        <taxon>Toxocara</taxon>
    </lineage>
</organism>
<dbReference type="PIRSF" id="PIRSF000606">
    <property type="entry name" value="Ribsml_S6_kin_2"/>
    <property type="match status" value="1"/>
</dbReference>
<dbReference type="EMBL" id="JPKZ01001948">
    <property type="protein sequence ID" value="KHN79098.1"/>
    <property type="molecule type" value="Genomic_DNA"/>
</dbReference>
<keyword evidence="4" id="KW-0723">Serine/threonine-protein kinase</keyword>
<dbReference type="InterPro" id="IPR008271">
    <property type="entry name" value="Ser/Thr_kinase_AS"/>
</dbReference>